<evidence type="ECO:0000313" key="3">
    <source>
        <dbReference type="Proteomes" id="UP001154420"/>
    </source>
</evidence>
<accession>A0A9X5GSE2</accession>
<dbReference type="OrthoDB" id="9784805at2"/>
<feature type="transmembrane region" description="Helical" evidence="1">
    <location>
        <begin position="237"/>
        <end position="258"/>
    </location>
</feature>
<name>A0A9X5GSE2_9FIRM</name>
<proteinExistence type="predicted"/>
<dbReference type="PANTHER" id="PTHR42867:SF1">
    <property type="entry name" value="MEMBRANE PROTEIN-RELATED"/>
    <property type="match status" value="1"/>
</dbReference>
<protein>
    <submittedName>
        <fullName evidence="2">DUF1385 domain-containing protein</fullName>
    </submittedName>
</protein>
<organism evidence="2 3">
    <name type="scientific">Parablautia muri</name>
    <dbReference type="NCBI Taxonomy" id="2320879"/>
    <lineage>
        <taxon>Bacteria</taxon>
        <taxon>Bacillati</taxon>
        <taxon>Bacillota</taxon>
        <taxon>Clostridia</taxon>
        <taxon>Lachnospirales</taxon>
        <taxon>Lachnospiraceae</taxon>
        <taxon>Parablautia</taxon>
    </lineage>
</organism>
<comment type="caution">
    <text evidence="2">The sequence shown here is derived from an EMBL/GenBank/DDBJ whole genome shotgun (WGS) entry which is preliminary data.</text>
</comment>
<dbReference type="EMBL" id="QZDT01000016">
    <property type="protein sequence ID" value="NBJ93129.1"/>
    <property type="molecule type" value="Genomic_DNA"/>
</dbReference>
<keyword evidence="1" id="KW-0472">Membrane</keyword>
<feature type="transmembrane region" description="Helical" evidence="1">
    <location>
        <begin position="111"/>
        <end position="135"/>
    </location>
</feature>
<sequence length="335" mass="37610">MRKKKCSRYSGIGGQAVLEGVMMRNKDDYAVAVRKPNGEIEVEVDVFHGCMHGSKLVKIPFIRGIFNFIDSLRLGMKTLNYSASFYEDEDAKETGVDKALDKVSGGRGESILVGITTVFSVLLAVGIFILLPYFLSGLLAEYVRNASLLAILEGAIRILIFFAYVVGISLMKDIHRLYQYHGAEHKCINCIEKGRPLTPHNVMRSSRIHKRCGTSFLFFVMFVSIILFFFIRVDHMALKVLLRVALIPVIAGISYEIIRLAGRSDNIFVRIISAPGMLLQRLTTKEPDESMVEVAIKSVEAVFDWKAYLKEAFGYEIDESWLADEGTDEEDEDGV</sequence>
<dbReference type="RefSeq" id="WP_160560213.1">
    <property type="nucleotide sequence ID" value="NZ_QZDT01000016.1"/>
</dbReference>
<keyword evidence="1" id="KW-0812">Transmembrane</keyword>
<feature type="transmembrane region" description="Helical" evidence="1">
    <location>
        <begin position="147"/>
        <end position="171"/>
    </location>
</feature>
<dbReference type="Proteomes" id="UP001154420">
    <property type="component" value="Unassembled WGS sequence"/>
</dbReference>
<dbReference type="PANTHER" id="PTHR42867">
    <property type="entry name" value="MEMBRANE PROTEIN-RELATED"/>
    <property type="match status" value="1"/>
</dbReference>
<dbReference type="InterPro" id="IPR010787">
    <property type="entry name" value="DUF1385"/>
</dbReference>
<gene>
    <name evidence="2" type="ORF">D5281_11095</name>
</gene>
<dbReference type="AlphaFoldDB" id="A0A9X5GSE2"/>
<reference evidence="2" key="1">
    <citation type="submission" date="2018-09" db="EMBL/GenBank/DDBJ databases">
        <title>Murine metabolic-syndrome-specific gut microbial biobank.</title>
        <authorList>
            <person name="Liu C."/>
        </authorList>
    </citation>
    <scope>NUCLEOTIDE SEQUENCE</scope>
    <source>
        <strain evidence="2">D42-62</strain>
    </source>
</reference>
<keyword evidence="1" id="KW-1133">Transmembrane helix</keyword>
<evidence type="ECO:0000313" key="2">
    <source>
        <dbReference type="EMBL" id="NBJ93129.1"/>
    </source>
</evidence>
<evidence type="ECO:0000256" key="1">
    <source>
        <dbReference type="SAM" id="Phobius"/>
    </source>
</evidence>
<keyword evidence="3" id="KW-1185">Reference proteome</keyword>
<dbReference type="Pfam" id="PF07136">
    <property type="entry name" value="DUF1385"/>
    <property type="match status" value="1"/>
</dbReference>
<feature type="transmembrane region" description="Helical" evidence="1">
    <location>
        <begin position="212"/>
        <end position="231"/>
    </location>
</feature>